<proteinExistence type="predicted"/>
<accession>A0AAV6UB59</accession>
<evidence type="ECO:0000313" key="3">
    <source>
        <dbReference type="Proteomes" id="UP000827092"/>
    </source>
</evidence>
<dbReference type="Proteomes" id="UP000827092">
    <property type="component" value="Unassembled WGS sequence"/>
</dbReference>
<protein>
    <submittedName>
        <fullName evidence="2">Uncharacterized protein</fullName>
    </submittedName>
</protein>
<keyword evidence="1" id="KW-0812">Transmembrane</keyword>
<feature type="transmembrane region" description="Helical" evidence="1">
    <location>
        <begin position="145"/>
        <end position="161"/>
    </location>
</feature>
<name>A0AAV6UB59_9ARAC</name>
<evidence type="ECO:0000313" key="2">
    <source>
        <dbReference type="EMBL" id="KAG8181098.1"/>
    </source>
</evidence>
<reference evidence="2 3" key="1">
    <citation type="journal article" date="2022" name="Nat. Ecol. Evol.">
        <title>A masculinizing supergene underlies an exaggerated male reproductive morph in a spider.</title>
        <authorList>
            <person name="Hendrickx F."/>
            <person name="De Corte Z."/>
            <person name="Sonet G."/>
            <person name="Van Belleghem S.M."/>
            <person name="Kostlbacher S."/>
            <person name="Vangestel C."/>
        </authorList>
    </citation>
    <scope>NUCLEOTIDE SEQUENCE [LARGE SCALE GENOMIC DNA]</scope>
    <source>
        <strain evidence="2">W744_W776</strain>
    </source>
</reference>
<gene>
    <name evidence="2" type="ORF">JTE90_003147</name>
</gene>
<organism evidence="2 3">
    <name type="scientific">Oedothorax gibbosus</name>
    <dbReference type="NCBI Taxonomy" id="931172"/>
    <lineage>
        <taxon>Eukaryota</taxon>
        <taxon>Metazoa</taxon>
        <taxon>Ecdysozoa</taxon>
        <taxon>Arthropoda</taxon>
        <taxon>Chelicerata</taxon>
        <taxon>Arachnida</taxon>
        <taxon>Araneae</taxon>
        <taxon>Araneomorphae</taxon>
        <taxon>Entelegynae</taxon>
        <taxon>Araneoidea</taxon>
        <taxon>Linyphiidae</taxon>
        <taxon>Erigoninae</taxon>
        <taxon>Oedothorax</taxon>
    </lineage>
</organism>
<keyword evidence="1" id="KW-1133">Transmembrane helix</keyword>
<keyword evidence="3" id="KW-1185">Reference proteome</keyword>
<keyword evidence="1" id="KW-0472">Membrane</keyword>
<comment type="caution">
    <text evidence="2">The sequence shown here is derived from an EMBL/GenBank/DDBJ whole genome shotgun (WGS) entry which is preliminary data.</text>
</comment>
<sequence length="162" mass="18220">MKKRTLNSEVIDAFDNTPTPCFELENANDRQQSISSLTDLCLEPAYCKSSYRSGYWAYCANGGKEGASVWKFSHKFPLKPLSVQLPGGWWFGAMSKSSGCTSNNCVRLSVTREDLGIGHRTDSLVICTSGFGYHKPSRPLWRTRFGEVFTILVVFLVSFWIQ</sequence>
<dbReference type="AlphaFoldDB" id="A0AAV6UB59"/>
<dbReference type="EMBL" id="JAFNEN010000535">
    <property type="protein sequence ID" value="KAG8181098.1"/>
    <property type="molecule type" value="Genomic_DNA"/>
</dbReference>
<evidence type="ECO:0000256" key="1">
    <source>
        <dbReference type="SAM" id="Phobius"/>
    </source>
</evidence>